<dbReference type="Pfam" id="PF13966">
    <property type="entry name" value="zf-RVT"/>
    <property type="match status" value="1"/>
</dbReference>
<name>A0ABD1L7A8_9FABA</name>
<evidence type="ECO:0000259" key="1">
    <source>
        <dbReference type="Pfam" id="PF13966"/>
    </source>
</evidence>
<organism evidence="2 3">
    <name type="scientific">Flemingia macrophylla</name>
    <dbReference type="NCBI Taxonomy" id="520843"/>
    <lineage>
        <taxon>Eukaryota</taxon>
        <taxon>Viridiplantae</taxon>
        <taxon>Streptophyta</taxon>
        <taxon>Embryophyta</taxon>
        <taxon>Tracheophyta</taxon>
        <taxon>Spermatophyta</taxon>
        <taxon>Magnoliopsida</taxon>
        <taxon>eudicotyledons</taxon>
        <taxon>Gunneridae</taxon>
        <taxon>Pentapetalae</taxon>
        <taxon>rosids</taxon>
        <taxon>fabids</taxon>
        <taxon>Fabales</taxon>
        <taxon>Fabaceae</taxon>
        <taxon>Papilionoideae</taxon>
        <taxon>50 kb inversion clade</taxon>
        <taxon>NPAAA clade</taxon>
        <taxon>indigoferoid/millettioid clade</taxon>
        <taxon>Phaseoleae</taxon>
        <taxon>Flemingia</taxon>
    </lineage>
</organism>
<feature type="domain" description="Reverse transcriptase zinc-binding" evidence="1">
    <location>
        <begin position="149"/>
        <end position="218"/>
    </location>
</feature>
<evidence type="ECO:0000313" key="2">
    <source>
        <dbReference type="EMBL" id="KAL2319253.1"/>
    </source>
</evidence>
<protein>
    <recommendedName>
        <fullName evidence="1">Reverse transcriptase zinc-binding domain-containing protein</fullName>
    </recommendedName>
</protein>
<sequence length="219" mass="24825">MHASDEVYVALRQKWLHNGVSRRVHLSSSVWKDVAKLWSRIKDDTGWIIGEGYSINFWNDVWCMDQSISDFLGLPEGIRNSLQSSLSMFVKEGAWWIPGSLVQRIHDIVNSVSSIPIPSNGLLDTPVWKGCNSGVINLRQVKCYLQSPGPSPGWGKLIWNKMVPPTRSCLVWKLLWGRLPVDDMAMRVGVNLASQCSLCRRSVEFMDHLFFLCPVVLQV</sequence>
<dbReference type="Proteomes" id="UP001603857">
    <property type="component" value="Unassembled WGS sequence"/>
</dbReference>
<gene>
    <name evidence="2" type="ORF">Fmac_028222</name>
</gene>
<accession>A0ABD1L7A8</accession>
<comment type="caution">
    <text evidence="2">The sequence shown here is derived from an EMBL/GenBank/DDBJ whole genome shotgun (WGS) entry which is preliminary data.</text>
</comment>
<dbReference type="AlphaFoldDB" id="A0ABD1L7A8"/>
<keyword evidence="3" id="KW-1185">Reference proteome</keyword>
<dbReference type="InterPro" id="IPR026960">
    <property type="entry name" value="RVT-Znf"/>
</dbReference>
<dbReference type="EMBL" id="JBGMDY010000010">
    <property type="protein sequence ID" value="KAL2319253.1"/>
    <property type="molecule type" value="Genomic_DNA"/>
</dbReference>
<proteinExistence type="predicted"/>
<evidence type="ECO:0000313" key="3">
    <source>
        <dbReference type="Proteomes" id="UP001603857"/>
    </source>
</evidence>
<reference evidence="2 3" key="1">
    <citation type="submission" date="2024-08" db="EMBL/GenBank/DDBJ databases">
        <title>Insights into the chromosomal genome structure of Flemingia macrophylla.</title>
        <authorList>
            <person name="Ding Y."/>
            <person name="Zhao Y."/>
            <person name="Bi W."/>
            <person name="Wu M."/>
            <person name="Zhao G."/>
            <person name="Gong Y."/>
            <person name="Li W."/>
            <person name="Zhang P."/>
        </authorList>
    </citation>
    <scope>NUCLEOTIDE SEQUENCE [LARGE SCALE GENOMIC DNA]</scope>
    <source>
        <strain evidence="2">DYQJB</strain>
        <tissue evidence="2">Leaf</tissue>
    </source>
</reference>